<name>A0A1I5PBE6_9SPHN</name>
<evidence type="ECO:0000256" key="1">
    <source>
        <dbReference type="ARBA" id="ARBA00008486"/>
    </source>
</evidence>
<dbReference type="SUPFAM" id="SSF81901">
    <property type="entry name" value="HCP-like"/>
    <property type="match status" value="2"/>
</dbReference>
<evidence type="ECO:0000313" key="4">
    <source>
        <dbReference type="EMBL" id="SFP31227.1"/>
    </source>
</evidence>
<dbReference type="InterPro" id="IPR006597">
    <property type="entry name" value="Sel1-like"/>
</dbReference>
<reference evidence="5" key="1">
    <citation type="submission" date="2016-10" db="EMBL/GenBank/DDBJ databases">
        <authorList>
            <person name="Varghese N."/>
            <person name="Submissions S."/>
        </authorList>
    </citation>
    <scope>NUCLEOTIDE SEQUENCE [LARGE SCALE GENOMIC DNA]</scope>
    <source>
        <strain evidence="5">CGMCC 1.7715</strain>
    </source>
</reference>
<dbReference type="Proteomes" id="UP000199331">
    <property type="component" value="Unassembled WGS sequence"/>
</dbReference>
<accession>A0A1I5PBE6</accession>
<dbReference type="InterPro" id="IPR011990">
    <property type="entry name" value="TPR-like_helical_dom_sf"/>
</dbReference>
<evidence type="ECO:0000256" key="2">
    <source>
        <dbReference type="ARBA" id="ARBA00022737"/>
    </source>
</evidence>
<dbReference type="PANTHER" id="PTHR13891:SF1">
    <property type="entry name" value="CYTOCHROME C OXIDASE ASSEMBLY FACTOR 7"/>
    <property type="match status" value="1"/>
</dbReference>
<feature type="chain" id="PRO_5039947612" evidence="3">
    <location>
        <begin position="26"/>
        <end position="362"/>
    </location>
</feature>
<keyword evidence="3" id="KW-0732">Signal</keyword>
<dbReference type="AlphaFoldDB" id="A0A1I5PBE6"/>
<dbReference type="SMART" id="SM00671">
    <property type="entry name" value="SEL1"/>
    <property type="match status" value="4"/>
</dbReference>
<dbReference type="STRING" id="604088.SAMN04488060_2277"/>
<dbReference type="InterPro" id="IPR040239">
    <property type="entry name" value="HcpB-like"/>
</dbReference>
<dbReference type="PANTHER" id="PTHR13891">
    <property type="entry name" value="CYTOCHROME C OXIDASE ASSEMBLY FACTOR 7"/>
    <property type="match status" value="1"/>
</dbReference>
<dbReference type="Gene3D" id="1.25.40.10">
    <property type="entry name" value="Tetratricopeptide repeat domain"/>
    <property type="match status" value="2"/>
</dbReference>
<evidence type="ECO:0000313" key="5">
    <source>
        <dbReference type="Proteomes" id="UP000199331"/>
    </source>
</evidence>
<keyword evidence="5" id="KW-1185">Reference proteome</keyword>
<dbReference type="EMBL" id="FOWZ01000004">
    <property type="protein sequence ID" value="SFP31227.1"/>
    <property type="molecule type" value="Genomic_DNA"/>
</dbReference>
<comment type="similarity">
    <text evidence="1">Belongs to the hcp beta-lactamase family.</text>
</comment>
<proteinExistence type="inferred from homology"/>
<gene>
    <name evidence="4" type="ORF">SAMN04488060_2277</name>
</gene>
<feature type="signal peptide" evidence="3">
    <location>
        <begin position="1"/>
        <end position="25"/>
    </location>
</feature>
<keyword evidence="2" id="KW-0677">Repeat</keyword>
<sequence length="362" mass="37812">MVPRMNFALTCFIAIVGLAAKPAIAEATYDNPVIEIHRGGLAYDAAGERLAALSMFGQACDMGLPAACTMAGQIEHETASNEKDHIRAARMFARACRAGDDVACKFTGMALGPLSRANSTEPDGVMTFALLAMGEECRHPGGEKACVDAAQLLGEVEEPGIDLVAVKAYGLRACKKEVSTHCRGAAMLPGGTRSSDETFHRNDLLCATGWAGGCDALLEPLMEETAGVDAKRQLNALSAACDERVGIACADLGLYYSQGPESARDPGAAYRYMRYGCDAFVAKACFAFGVMHKKGIGGRIDEKRAVSLVAHACELGSPKACATLARIAGESETGTAAGIAAAEALRRACRLGDTSSCTSGKR</sequence>
<organism evidence="4 5">
    <name type="scientific">Qipengyuania nanhaisediminis</name>
    <dbReference type="NCBI Taxonomy" id="604088"/>
    <lineage>
        <taxon>Bacteria</taxon>
        <taxon>Pseudomonadati</taxon>
        <taxon>Pseudomonadota</taxon>
        <taxon>Alphaproteobacteria</taxon>
        <taxon>Sphingomonadales</taxon>
        <taxon>Erythrobacteraceae</taxon>
        <taxon>Qipengyuania</taxon>
    </lineage>
</organism>
<protein>
    <submittedName>
        <fullName evidence="4">Uncharacterized protein</fullName>
    </submittedName>
</protein>
<evidence type="ECO:0000256" key="3">
    <source>
        <dbReference type="SAM" id="SignalP"/>
    </source>
</evidence>